<dbReference type="SUPFAM" id="SSF101904">
    <property type="entry name" value="GyrA/ParC C-terminal domain-like"/>
    <property type="match status" value="1"/>
</dbReference>
<protein>
    <recommendedName>
        <fullName evidence="3">DNA topoisomerase (ATP-hydrolyzing)</fullName>
        <ecNumber evidence="3">5.6.2.2</ecNumber>
    </recommendedName>
</protein>
<keyword evidence="5 7" id="KW-0238">DNA-binding</keyword>
<dbReference type="SMART" id="SM00434">
    <property type="entry name" value="TOP4c"/>
    <property type="match status" value="1"/>
</dbReference>
<feature type="active site" description="O-(5'-phospho-DNA)-tyrosine intermediate" evidence="7">
    <location>
        <position position="119"/>
    </location>
</feature>
<evidence type="ECO:0000256" key="4">
    <source>
        <dbReference type="ARBA" id="ARBA00023029"/>
    </source>
</evidence>
<evidence type="ECO:0000256" key="1">
    <source>
        <dbReference type="ARBA" id="ARBA00000185"/>
    </source>
</evidence>
<dbReference type="PANTHER" id="PTHR43493">
    <property type="entry name" value="DNA GYRASE/TOPOISOMERASE SUBUNIT A"/>
    <property type="match status" value="1"/>
</dbReference>
<keyword evidence="4 7" id="KW-0799">Topoisomerase</keyword>
<feature type="compositionally biased region" description="Acidic residues" evidence="8">
    <location>
        <begin position="911"/>
        <end position="921"/>
    </location>
</feature>
<evidence type="ECO:0000256" key="8">
    <source>
        <dbReference type="SAM" id="MobiDB-lite"/>
    </source>
</evidence>
<feature type="compositionally biased region" description="Basic and acidic residues" evidence="8">
    <location>
        <begin position="889"/>
        <end position="902"/>
    </location>
</feature>
<evidence type="ECO:0000256" key="5">
    <source>
        <dbReference type="ARBA" id="ARBA00023125"/>
    </source>
</evidence>
<dbReference type="InterPro" id="IPR006691">
    <property type="entry name" value="GyrA/parC_rep"/>
</dbReference>
<reference evidence="10" key="1">
    <citation type="submission" date="2016-10" db="EMBL/GenBank/DDBJ databases">
        <authorList>
            <person name="Varghese N."/>
            <person name="Submissions S."/>
        </authorList>
    </citation>
    <scope>NUCLEOTIDE SEQUENCE [LARGE SCALE GENOMIC DNA]</scope>
    <source>
        <strain evidence="10">DSM 22082</strain>
    </source>
</reference>
<dbReference type="InterPro" id="IPR035516">
    <property type="entry name" value="Gyrase/topoIV_suA_C"/>
</dbReference>
<dbReference type="GO" id="GO:0003677">
    <property type="term" value="F:DNA binding"/>
    <property type="evidence" value="ECO:0007669"/>
    <property type="project" value="UniProtKB-UniRule"/>
</dbReference>
<organism evidence="10 11">
    <name type="scientific">Brevibacterium sandarakinum</name>
    <dbReference type="NCBI Taxonomy" id="629680"/>
    <lineage>
        <taxon>Bacteria</taxon>
        <taxon>Bacillati</taxon>
        <taxon>Actinomycetota</taxon>
        <taxon>Actinomycetes</taxon>
        <taxon>Micrococcales</taxon>
        <taxon>Brevibacteriaceae</taxon>
        <taxon>Brevibacterium</taxon>
    </lineage>
</organism>
<accession>A0A1H1LM25</accession>
<dbReference type="Gene3D" id="2.120.10.90">
    <property type="entry name" value="DNA gyrase/topoisomerase IV, subunit A, C-terminal"/>
    <property type="match status" value="1"/>
</dbReference>
<dbReference type="Gene3D" id="1.10.268.10">
    <property type="entry name" value="Topoisomerase, domain 3"/>
    <property type="match status" value="1"/>
</dbReference>
<dbReference type="Pfam" id="PF03989">
    <property type="entry name" value="DNA_gyraseA_C"/>
    <property type="match status" value="2"/>
</dbReference>
<dbReference type="GO" id="GO:0009330">
    <property type="term" value="C:DNA topoisomerase type II (double strand cut, ATP-hydrolyzing) complex"/>
    <property type="evidence" value="ECO:0007669"/>
    <property type="project" value="TreeGrafter"/>
</dbReference>
<evidence type="ECO:0000256" key="7">
    <source>
        <dbReference type="PROSITE-ProRule" id="PRU01384"/>
    </source>
</evidence>
<dbReference type="Gene3D" id="3.30.1360.40">
    <property type="match status" value="1"/>
</dbReference>
<dbReference type="EC" id="5.6.2.2" evidence="3"/>
<name>A0A1H1LM25_BRESA</name>
<proteinExistence type="inferred from homology"/>
<dbReference type="PANTHER" id="PTHR43493:SF5">
    <property type="entry name" value="DNA GYRASE SUBUNIT A, CHLOROPLASTIC_MITOCHONDRIAL"/>
    <property type="match status" value="1"/>
</dbReference>
<dbReference type="RefSeq" id="WP_092102353.1">
    <property type="nucleotide sequence ID" value="NZ_LT629739.1"/>
</dbReference>
<sequence length="921" mass="97681">MAEGRVIDVDVSSEMESSFLEYAVSVIHARALPDARDGLKPVQRRIVYQMGDMGLRPERGHVKSSRIVGDVMGKLHPHGDTAIYDALVRLSQSFIMRVPLVDGHGNFGSLDDGPAAPRYTEARLTSASMQMIAGLDEDVVDFVGNYDNTLTQPEVLPSAFPNLLINGTSGIAVGMATNMAPHNPGEVIAACCHLIRNPEAGLAELMRFIPGPDLPTGGRIIGLDGVRDAYETGRGTFRTRATVSIENINARRKGIVVTELPYLVGPEKVVAKVKDAVGAKKLTGIASIDDYSDRKNGMRLVIGIKNGFNPEAVLAELYRQTPLEESFSMNNVCLVDGQPRTLGLRELLTVYLAHRIDVVRRRTVFQLRKAKDRLHLVEGLLIAILDIDEVIQLIRSSDDAATARTRLMDVFDLSELQATYILDLQLRRLTKFSRIELEAERDELRKKIDYLESLLADEAKLRELVATELEATAEVIGSPRRTVLIEGSMKELSAKGKKAQSDLKIADGPCRVLLSTSGRIARTADASALQRVGKRSSHDALRSEIVSTTQGKVGAVTSTGRVHMVDVVDLPALPPAATRPNVAGGVKIADYVSQEKNESVLGLIDLDREFVVGTAGGVVKRVSVAARPNKSEWEAITLKGKDSVIGVAQPKDIDESLAVFVTSSSQLLAFDASGLRAQGWNASGVAGMKVAADARAIFFGMTPKAAKTDEDGDADTSIGTFAVVTVASGENFYGAPSSSIKVSDFSEFPTKGRATSGVRAHKFLKGETALSLAWVGDTPQAAAQGGGARTLPAEMSKRDASGSPLESKIDIIGTVPRLGDAEDATGDSGAGGDSGVSGGGAGASGNAGAIDDTGAPGGGASSSAASRTQGLATSFDELDREPADGGDLNEAKEEIARSKVDSDDAVIVSHDDDDDDDSALF</sequence>
<evidence type="ECO:0000313" key="11">
    <source>
        <dbReference type="Proteomes" id="UP000199700"/>
    </source>
</evidence>
<gene>
    <name evidence="10" type="ORF">SAMN04489751_0325</name>
</gene>
<dbReference type="AlphaFoldDB" id="A0A1H1LM25"/>
<dbReference type="InterPro" id="IPR050220">
    <property type="entry name" value="Type_II_DNA_Topoisomerases"/>
</dbReference>
<dbReference type="Gene3D" id="3.90.199.10">
    <property type="entry name" value="Topoisomerase II, domain 5"/>
    <property type="match status" value="1"/>
</dbReference>
<dbReference type="CDD" id="cd00187">
    <property type="entry name" value="TOP4c"/>
    <property type="match status" value="1"/>
</dbReference>
<dbReference type="SUPFAM" id="SSF56719">
    <property type="entry name" value="Type II DNA topoisomerase"/>
    <property type="match status" value="1"/>
</dbReference>
<dbReference type="InterPro" id="IPR013757">
    <property type="entry name" value="Topo_IIA_A_a_sf"/>
</dbReference>
<dbReference type="GO" id="GO:0005524">
    <property type="term" value="F:ATP binding"/>
    <property type="evidence" value="ECO:0007669"/>
    <property type="project" value="InterPro"/>
</dbReference>
<dbReference type="STRING" id="629680.SAMN04489751_0325"/>
<comment type="similarity">
    <text evidence="2">Belongs to the type II topoisomerase GyrA/ParC subunit family.</text>
</comment>
<dbReference type="InterPro" id="IPR013760">
    <property type="entry name" value="Topo_IIA-like_dom_sf"/>
</dbReference>
<keyword evidence="11" id="KW-1185">Reference proteome</keyword>
<feature type="compositionally biased region" description="Gly residues" evidence="8">
    <location>
        <begin position="828"/>
        <end position="845"/>
    </location>
</feature>
<dbReference type="InterPro" id="IPR002205">
    <property type="entry name" value="Topo_IIA_dom_A"/>
</dbReference>
<evidence type="ECO:0000256" key="3">
    <source>
        <dbReference type="ARBA" id="ARBA00012895"/>
    </source>
</evidence>
<evidence type="ECO:0000256" key="2">
    <source>
        <dbReference type="ARBA" id="ARBA00008263"/>
    </source>
</evidence>
<dbReference type="GO" id="GO:0034335">
    <property type="term" value="F:DNA negative supercoiling activity"/>
    <property type="evidence" value="ECO:0007669"/>
    <property type="project" value="UniProtKB-ARBA"/>
</dbReference>
<keyword evidence="6 7" id="KW-0413">Isomerase</keyword>
<evidence type="ECO:0000313" key="10">
    <source>
        <dbReference type="EMBL" id="SDR75095.1"/>
    </source>
</evidence>
<dbReference type="Proteomes" id="UP000199700">
    <property type="component" value="Chromosome"/>
</dbReference>
<dbReference type="FunFam" id="1.10.268.10:FF:000001">
    <property type="entry name" value="DNA gyrase subunit A"/>
    <property type="match status" value="1"/>
</dbReference>
<dbReference type="PROSITE" id="PS52040">
    <property type="entry name" value="TOPO_IIA"/>
    <property type="match status" value="1"/>
</dbReference>
<dbReference type="GO" id="GO:0005737">
    <property type="term" value="C:cytoplasm"/>
    <property type="evidence" value="ECO:0007669"/>
    <property type="project" value="TreeGrafter"/>
</dbReference>
<dbReference type="InterPro" id="IPR013758">
    <property type="entry name" value="Topo_IIA_A/C_ab"/>
</dbReference>
<comment type="catalytic activity">
    <reaction evidence="1 7">
        <text>ATP-dependent breakage, passage and rejoining of double-stranded DNA.</text>
        <dbReference type="EC" id="5.6.2.2"/>
    </reaction>
</comment>
<feature type="domain" description="Topo IIA-type catalytic" evidence="9">
    <location>
        <begin position="32"/>
        <end position="497"/>
    </location>
</feature>
<evidence type="ECO:0000256" key="6">
    <source>
        <dbReference type="ARBA" id="ARBA00023235"/>
    </source>
</evidence>
<dbReference type="EMBL" id="LT629739">
    <property type="protein sequence ID" value="SDR75095.1"/>
    <property type="molecule type" value="Genomic_DNA"/>
</dbReference>
<dbReference type="GO" id="GO:0006265">
    <property type="term" value="P:DNA topological change"/>
    <property type="evidence" value="ECO:0007669"/>
    <property type="project" value="UniProtKB-UniRule"/>
</dbReference>
<feature type="region of interest" description="Disordered" evidence="8">
    <location>
        <begin position="781"/>
        <end position="921"/>
    </location>
</feature>
<evidence type="ECO:0000259" key="9">
    <source>
        <dbReference type="PROSITE" id="PS52040"/>
    </source>
</evidence>
<dbReference type="Pfam" id="PF00521">
    <property type="entry name" value="DNA_topoisoIV"/>
    <property type="match status" value="1"/>
</dbReference>
<dbReference type="FunFam" id="3.30.1360.40:FF:000002">
    <property type="entry name" value="DNA gyrase subunit A"/>
    <property type="match status" value="1"/>
</dbReference>
<dbReference type="NCBIfam" id="NF004044">
    <property type="entry name" value="PRK05561.1"/>
    <property type="match status" value="1"/>
</dbReference>
<dbReference type="OrthoDB" id="9806486at2"/>